<name>A0ABS3N5Q2_9BACI</name>
<organism evidence="1 2">
    <name type="scientific">Metabacillus bambusae</name>
    <dbReference type="NCBI Taxonomy" id="2795218"/>
    <lineage>
        <taxon>Bacteria</taxon>
        <taxon>Bacillati</taxon>
        <taxon>Bacillota</taxon>
        <taxon>Bacilli</taxon>
        <taxon>Bacillales</taxon>
        <taxon>Bacillaceae</taxon>
        <taxon>Metabacillus</taxon>
    </lineage>
</organism>
<sequence length="245" mass="28479">MNADFRWFLLDKVKVNEETNDTFSKLLTFYKQQLLNVKGKILEVGVNQLLLLPALKESGLQIEGIVPNNKKVESHSAKVYHAELANFKLPSFYDVIIIPFGYILTIQERVEAIKTLKCCYEHLKPNGRIMIDLILQDEFHLNQRKVKTKNGQGQLIICESQVIEVDFYAQIVKYLLSYEQWNEGELILSERKLQSFLWFGVKEFKLVLERIGFMDVKLYGDYQESKSNAGMSDMKMFTFEASKTV</sequence>
<evidence type="ECO:0000313" key="2">
    <source>
        <dbReference type="Proteomes" id="UP000663981"/>
    </source>
</evidence>
<dbReference type="Gene3D" id="2.20.25.110">
    <property type="entry name" value="S-adenosyl-L-methionine-dependent methyltransferases"/>
    <property type="match status" value="1"/>
</dbReference>
<reference evidence="1 2" key="1">
    <citation type="submission" date="2021-03" db="EMBL/GenBank/DDBJ databases">
        <title>Whole genome sequence of Metabacillus bambusae BG109.</title>
        <authorList>
            <person name="Jeong J.W."/>
        </authorList>
    </citation>
    <scope>NUCLEOTIDE SEQUENCE [LARGE SCALE GENOMIC DNA]</scope>
    <source>
        <strain evidence="1 2">BG109</strain>
    </source>
</reference>
<dbReference type="SUPFAM" id="SSF53335">
    <property type="entry name" value="S-adenosyl-L-methionine-dependent methyltransferases"/>
    <property type="match status" value="1"/>
</dbReference>
<protein>
    <recommendedName>
        <fullName evidence="3">Class I SAM-dependent methyltransferase</fullName>
    </recommendedName>
</protein>
<accession>A0ABS3N5Q2</accession>
<gene>
    <name evidence="1" type="ORF">I7822_18395</name>
</gene>
<dbReference type="Proteomes" id="UP000663981">
    <property type="component" value="Unassembled WGS sequence"/>
</dbReference>
<dbReference type="RefSeq" id="WP_207980567.1">
    <property type="nucleotide sequence ID" value="NZ_JAGDEL010000015.1"/>
</dbReference>
<keyword evidence="2" id="KW-1185">Reference proteome</keyword>
<evidence type="ECO:0008006" key="3">
    <source>
        <dbReference type="Google" id="ProtNLM"/>
    </source>
</evidence>
<dbReference type="InterPro" id="IPR029063">
    <property type="entry name" value="SAM-dependent_MTases_sf"/>
</dbReference>
<proteinExistence type="predicted"/>
<comment type="caution">
    <text evidence="1">The sequence shown here is derived from an EMBL/GenBank/DDBJ whole genome shotgun (WGS) entry which is preliminary data.</text>
</comment>
<dbReference type="Gene3D" id="3.40.50.150">
    <property type="entry name" value="Vaccinia Virus protein VP39"/>
    <property type="match status" value="1"/>
</dbReference>
<evidence type="ECO:0000313" key="1">
    <source>
        <dbReference type="EMBL" id="MBO1513614.1"/>
    </source>
</evidence>
<dbReference type="EMBL" id="JAGDEL010000015">
    <property type="protein sequence ID" value="MBO1513614.1"/>
    <property type="molecule type" value="Genomic_DNA"/>
</dbReference>